<sequence>MSTSSRSVSLKSARVPPVVTSASSQPVSSENASHRVPVQVFEGHKNWVNCVCFYPDESKLVSGSRDGTLRIWDRKTGAVKVLKGHTDMVWDIDVSRDGKMVVSASNDETLRIWNGESGESETMDILKGHRDWVRSVEFSRDSTRVVSGSRDCTVREWSVETGELAFEPFRCHSEVYCVHYSPSGDRIAAGADNIQIWNTKTGKGTYIRNSFVTSLVWTADGTHIIGGGRENITIWNSHNGRRLRTWKAHSNPYIICTLSLSPTGSHLASSNGGEELASVFDISTGEQVTAFKHSQNGSGIAYSPSGKFIATGCNDNKVYRR</sequence>
<dbReference type="PRINTS" id="PR00320">
    <property type="entry name" value="GPROTEINBRPT"/>
</dbReference>
<dbReference type="PROSITE" id="PS50082">
    <property type="entry name" value="WD_REPEATS_2"/>
    <property type="match status" value="3"/>
</dbReference>
<feature type="compositionally biased region" description="Polar residues" evidence="4">
    <location>
        <begin position="1"/>
        <end position="10"/>
    </location>
</feature>
<proteinExistence type="predicted"/>
<evidence type="ECO:0000256" key="3">
    <source>
        <dbReference type="PROSITE-ProRule" id="PRU00221"/>
    </source>
</evidence>
<evidence type="ECO:0000313" key="6">
    <source>
        <dbReference type="Proteomes" id="UP000053647"/>
    </source>
</evidence>
<evidence type="ECO:0000256" key="1">
    <source>
        <dbReference type="ARBA" id="ARBA00022574"/>
    </source>
</evidence>
<dbReference type="OrthoDB" id="6262491at2759"/>
<dbReference type="SUPFAM" id="SSF50978">
    <property type="entry name" value="WD40 repeat-like"/>
    <property type="match status" value="1"/>
</dbReference>
<keyword evidence="6" id="KW-1185">Reference proteome</keyword>
<feature type="repeat" description="WD" evidence="3">
    <location>
        <begin position="82"/>
        <end position="123"/>
    </location>
</feature>
<dbReference type="PROSITE" id="PS50294">
    <property type="entry name" value="WD_REPEATS_REGION"/>
    <property type="match status" value="3"/>
</dbReference>
<dbReference type="Gene3D" id="2.130.10.10">
    <property type="entry name" value="YVTN repeat-like/Quinoprotein amine dehydrogenase"/>
    <property type="match status" value="2"/>
</dbReference>
<dbReference type="Proteomes" id="UP000053647">
    <property type="component" value="Unassembled WGS sequence"/>
</dbReference>
<reference evidence="5 6" key="1">
    <citation type="submission" date="2014-06" db="EMBL/GenBank/DDBJ databases">
        <authorList>
            <consortium name="DOE Joint Genome Institute"/>
            <person name="Kuo A."/>
            <person name="Kohler A."/>
            <person name="Nagy L.G."/>
            <person name="Floudas D."/>
            <person name="Copeland A."/>
            <person name="Barry K.W."/>
            <person name="Cichocki N."/>
            <person name="Veneault-Fourrey C."/>
            <person name="LaButti K."/>
            <person name="Lindquist E.A."/>
            <person name="Lipzen A."/>
            <person name="Lundell T."/>
            <person name="Morin E."/>
            <person name="Murat C."/>
            <person name="Sun H."/>
            <person name="Tunlid A."/>
            <person name="Henrissat B."/>
            <person name="Grigoriev I.V."/>
            <person name="Hibbett D.S."/>
            <person name="Martin F."/>
            <person name="Nordberg H.P."/>
            <person name="Cantor M.N."/>
            <person name="Hua S.X."/>
        </authorList>
    </citation>
    <scope>NUCLEOTIDE SEQUENCE [LARGE SCALE GENOMIC DNA]</scope>
    <source>
        <strain evidence="5 6">ATCC 200175</strain>
    </source>
</reference>
<dbReference type="InterPro" id="IPR036322">
    <property type="entry name" value="WD40_repeat_dom_sf"/>
</dbReference>
<dbReference type="HOGENOM" id="CLU_000288_57_33_1"/>
<gene>
    <name evidence="5" type="ORF">PAXINDRAFT_20059</name>
</gene>
<feature type="repeat" description="WD" evidence="3">
    <location>
        <begin position="41"/>
        <end position="82"/>
    </location>
</feature>
<keyword evidence="1 3" id="KW-0853">WD repeat</keyword>
<reference evidence="6" key="2">
    <citation type="submission" date="2015-01" db="EMBL/GenBank/DDBJ databases">
        <title>Evolutionary Origins and Diversification of the Mycorrhizal Mutualists.</title>
        <authorList>
            <consortium name="DOE Joint Genome Institute"/>
            <consortium name="Mycorrhizal Genomics Consortium"/>
            <person name="Kohler A."/>
            <person name="Kuo A."/>
            <person name="Nagy L.G."/>
            <person name="Floudas D."/>
            <person name="Copeland A."/>
            <person name="Barry K.W."/>
            <person name="Cichocki N."/>
            <person name="Veneault-Fourrey C."/>
            <person name="LaButti K."/>
            <person name="Lindquist E.A."/>
            <person name="Lipzen A."/>
            <person name="Lundell T."/>
            <person name="Morin E."/>
            <person name="Murat C."/>
            <person name="Riley R."/>
            <person name="Ohm R."/>
            <person name="Sun H."/>
            <person name="Tunlid A."/>
            <person name="Henrissat B."/>
            <person name="Grigoriev I.V."/>
            <person name="Hibbett D.S."/>
            <person name="Martin F."/>
        </authorList>
    </citation>
    <scope>NUCLEOTIDE SEQUENCE [LARGE SCALE GENOMIC DNA]</scope>
    <source>
        <strain evidence="6">ATCC 200175</strain>
    </source>
</reference>
<organism evidence="5 6">
    <name type="scientific">Paxillus involutus ATCC 200175</name>
    <dbReference type="NCBI Taxonomy" id="664439"/>
    <lineage>
        <taxon>Eukaryota</taxon>
        <taxon>Fungi</taxon>
        <taxon>Dikarya</taxon>
        <taxon>Basidiomycota</taxon>
        <taxon>Agaricomycotina</taxon>
        <taxon>Agaricomycetes</taxon>
        <taxon>Agaricomycetidae</taxon>
        <taxon>Boletales</taxon>
        <taxon>Paxilineae</taxon>
        <taxon>Paxillaceae</taxon>
        <taxon>Paxillus</taxon>
    </lineage>
</organism>
<dbReference type="EMBL" id="KN820181">
    <property type="protein sequence ID" value="KIJ06742.1"/>
    <property type="molecule type" value="Genomic_DNA"/>
</dbReference>
<name>A0A0C9TF13_PAXIN</name>
<dbReference type="SMART" id="SM00320">
    <property type="entry name" value="WD40"/>
    <property type="match status" value="7"/>
</dbReference>
<dbReference type="PANTHER" id="PTHR19848:SF8">
    <property type="entry name" value="F-BOX AND WD REPEAT DOMAIN CONTAINING 7"/>
    <property type="match status" value="1"/>
</dbReference>
<dbReference type="InterPro" id="IPR015943">
    <property type="entry name" value="WD40/YVTN_repeat-like_dom_sf"/>
</dbReference>
<dbReference type="InterPro" id="IPR020472">
    <property type="entry name" value="WD40_PAC1"/>
</dbReference>
<dbReference type="AlphaFoldDB" id="A0A0C9TF13"/>
<evidence type="ECO:0000256" key="4">
    <source>
        <dbReference type="SAM" id="MobiDB-lite"/>
    </source>
</evidence>
<evidence type="ECO:0000313" key="5">
    <source>
        <dbReference type="EMBL" id="KIJ06742.1"/>
    </source>
</evidence>
<evidence type="ECO:0008006" key="7">
    <source>
        <dbReference type="Google" id="ProtNLM"/>
    </source>
</evidence>
<evidence type="ECO:0000256" key="2">
    <source>
        <dbReference type="ARBA" id="ARBA00022737"/>
    </source>
</evidence>
<accession>A0A0C9TF13</accession>
<dbReference type="PANTHER" id="PTHR19848">
    <property type="entry name" value="WD40 REPEAT PROTEIN"/>
    <property type="match status" value="1"/>
</dbReference>
<protein>
    <recommendedName>
        <fullName evidence="7">WD40 repeat-like protein</fullName>
    </recommendedName>
</protein>
<dbReference type="InterPro" id="IPR001680">
    <property type="entry name" value="WD40_rpt"/>
</dbReference>
<feature type="region of interest" description="Disordered" evidence="4">
    <location>
        <begin position="1"/>
        <end position="33"/>
    </location>
</feature>
<dbReference type="Pfam" id="PF00400">
    <property type="entry name" value="WD40"/>
    <property type="match status" value="6"/>
</dbReference>
<feature type="compositionally biased region" description="Polar residues" evidence="4">
    <location>
        <begin position="20"/>
        <end position="31"/>
    </location>
</feature>
<feature type="repeat" description="WD" evidence="3">
    <location>
        <begin position="126"/>
        <end position="167"/>
    </location>
</feature>
<dbReference type="CDD" id="cd00200">
    <property type="entry name" value="WD40"/>
    <property type="match status" value="1"/>
</dbReference>
<keyword evidence="2" id="KW-0677">Repeat</keyword>